<feature type="region of interest" description="Disordered" evidence="1">
    <location>
        <begin position="1"/>
        <end position="31"/>
    </location>
</feature>
<accession>A0A495EAW0</accession>
<dbReference type="OrthoDB" id="4953139at2"/>
<proteinExistence type="predicted"/>
<evidence type="ECO:0000256" key="1">
    <source>
        <dbReference type="SAM" id="MobiDB-lite"/>
    </source>
</evidence>
<gene>
    <name evidence="2" type="ORF">C8D78_3299</name>
</gene>
<dbReference type="AlphaFoldDB" id="A0A495EAW0"/>
<organism evidence="2 3">
    <name type="scientific">Arthrobacter oryzae</name>
    <dbReference type="NCBI Taxonomy" id="409290"/>
    <lineage>
        <taxon>Bacteria</taxon>
        <taxon>Bacillati</taxon>
        <taxon>Actinomycetota</taxon>
        <taxon>Actinomycetes</taxon>
        <taxon>Micrococcales</taxon>
        <taxon>Micrococcaceae</taxon>
        <taxon>Arthrobacter</taxon>
    </lineage>
</organism>
<name>A0A495EAW0_9MICC</name>
<dbReference type="EMBL" id="RBIR01000008">
    <property type="protein sequence ID" value="RKR13956.1"/>
    <property type="molecule type" value="Genomic_DNA"/>
</dbReference>
<protein>
    <submittedName>
        <fullName evidence="2">Uncharacterized protein</fullName>
    </submittedName>
</protein>
<comment type="caution">
    <text evidence="2">The sequence shown here is derived from an EMBL/GenBank/DDBJ whole genome shotgun (WGS) entry which is preliminary data.</text>
</comment>
<evidence type="ECO:0000313" key="2">
    <source>
        <dbReference type="EMBL" id="RKR13956.1"/>
    </source>
</evidence>
<dbReference type="Proteomes" id="UP000276055">
    <property type="component" value="Unassembled WGS sequence"/>
</dbReference>
<reference evidence="2 3" key="1">
    <citation type="submission" date="2018-10" db="EMBL/GenBank/DDBJ databases">
        <title>Genomic Encyclopedia of Type Strains, Phase IV (KMG-IV): sequencing the most valuable type-strain genomes for metagenomic binning, comparative biology and taxonomic classification.</title>
        <authorList>
            <person name="Goeker M."/>
        </authorList>
    </citation>
    <scope>NUCLEOTIDE SEQUENCE [LARGE SCALE GENOMIC DNA]</scope>
    <source>
        <strain evidence="2 3">DSM 25586</strain>
    </source>
</reference>
<evidence type="ECO:0000313" key="3">
    <source>
        <dbReference type="Proteomes" id="UP000276055"/>
    </source>
</evidence>
<dbReference type="RefSeq" id="WP_120954913.1">
    <property type="nucleotide sequence ID" value="NZ_RBIR01000008.1"/>
</dbReference>
<sequence>MTEPNHEPSPGTDQADQDSGPGARPMDAAVAAQSLAADVAWPVLPSQLRAGDGHGHQTHGARTPIKDPAVSAVLDRLAALQQTPVSGHGELYAGMHDALLEALNEDLASHAGLARRIHAAGTGDREPA</sequence>